<dbReference type="InterPro" id="IPR036291">
    <property type="entry name" value="NAD(P)-bd_dom_sf"/>
</dbReference>
<keyword evidence="9" id="KW-1185">Reference proteome</keyword>
<evidence type="ECO:0000256" key="2">
    <source>
        <dbReference type="ARBA" id="ARBA00011881"/>
    </source>
</evidence>
<keyword evidence="5" id="KW-0694">RNA-binding</keyword>
<comment type="subcellular location">
    <subcellularLocation>
        <location evidence="1">Cytoplasm</location>
    </subcellularLocation>
</comment>
<keyword evidence="3" id="KW-0963">Cytoplasm</keyword>
<dbReference type="GO" id="GO:0003960">
    <property type="term" value="F:quinone reductase (NADPH) activity"/>
    <property type="evidence" value="ECO:0007669"/>
    <property type="project" value="UniProtKB-EC"/>
</dbReference>
<keyword evidence="8" id="KW-0560">Oxidoreductase</keyword>
<dbReference type="RefSeq" id="WP_015342204.1">
    <property type="nucleotide sequence ID" value="NZ_JACHBF010000003.1"/>
</dbReference>
<dbReference type="InterPro" id="IPR002364">
    <property type="entry name" value="Quin_OxRdtase/zeta-crystal_CS"/>
</dbReference>
<evidence type="ECO:0000259" key="7">
    <source>
        <dbReference type="SMART" id="SM00829"/>
    </source>
</evidence>
<evidence type="ECO:0000313" key="9">
    <source>
        <dbReference type="Proteomes" id="UP000526625"/>
    </source>
</evidence>
<dbReference type="EC" id="1.6.5.5" evidence="8"/>
<evidence type="ECO:0000256" key="1">
    <source>
        <dbReference type="ARBA" id="ARBA00004496"/>
    </source>
</evidence>
<evidence type="ECO:0000313" key="8">
    <source>
        <dbReference type="EMBL" id="MBB6491176.1"/>
    </source>
</evidence>
<dbReference type="Gene3D" id="3.40.50.720">
    <property type="entry name" value="NAD(P)-binding Rossmann-like Domain"/>
    <property type="match status" value="1"/>
</dbReference>
<proteinExistence type="predicted"/>
<dbReference type="Pfam" id="PF00107">
    <property type="entry name" value="ADH_zinc_N"/>
    <property type="match status" value="1"/>
</dbReference>
<dbReference type="InterPro" id="IPR011032">
    <property type="entry name" value="GroES-like_sf"/>
</dbReference>
<keyword evidence="6" id="KW-0007">Acetylation</keyword>
<keyword evidence="4" id="KW-0521">NADP</keyword>
<dbReference type="SMART" id="SM00829">
    <property type="entry name" value="PKS_ER"/>
    <property type="match status" value="1"/>
</dbReference>
<dbReference type="Proteomes" id="UP000526625">
    <property type="component" value="Unassembled WGS sequence"/>
</dbReference>
<evidence type="ECO:0000256" key="4">
    <source>
        <dbReference type="ARBA" id="ARBA00022857"/>
    </source>
</evidence>
<name>A0ABR6QWF9_RHITR</name>
<gene>
    <name evidence="8" type="ORF">GGD45_001573</name>
</gene>
<dbReference type="InterPro" id="IPR020843">
    <property type="entry name" value="ER"/>
</dbReference>
<dbReference type="PANTHER" id="PTHR44154:SF1">
    <property type="entry name" value="QUINONE OXIDOREDUCTASE"/>
    <property type="match status" value="1"/>
</dbReference>
<dbReference type="InterPro" id="IPR051603">
    <property type="entry name" value="Zinc-ADH_QOR/CCCR"/>
</dbReference>
<dbReference type="SUPFAM" id="SSF51735">
    <property type="entry name" value="NAD(P)-binding Rossmann-fold domains"/>
    <property type="match status" value="1"/>
</dbReference>
<comment type="caution">
    <text evidence="8">The sequence shown here is derived from an EMBL/GenBank/DDBJ whole genome shotgun (WGS) entry which is preliminary data.</text>
</comment>
<evidence type="ECO:0000256" key="6">
    <source>
        <dbReference type="ARBA" id="ARBA00022990"/>
    </source>
</evidence>
<evidence type="ECO:0000256" key="5">
    <source>
        <dbReference type="ARBA" id="ARBA00022884"/>
    </source>
</evidence>
<dbReference type="Gene3D" id="3.90.180.10">
    <property type="entry name" value="Medium-chain alcohol dehydrogenases, catalytic domain"/>
    <property type="match status" value="1"/>
</dbReference>
<dbReference type="InterPro" id="IPR013149">
    <property type="entry name" value="ADH-like_C"/>
</dbReference>
<protein>
    <submittedName>
        <fullName evidence="8">NADPH2:quinone reductase</fullName>
        <ecNumber evidence="8">1.6.5.5</ecNumber>
    </submittedName>
</protein>
<feature type="domain" description="Enoyl reductase (ER)" evidence="7">
    <location>
        <begin position="39"/>
        <end position="354"/>
    </location>
</feature>
<organism evidence="8 9">
    <name type="scientific">Rhizobium tropici</name>
    <dbReference type="NCBI Taxonomy" id="398"/>
    <lineage>
        <taxon>Bacteria</taxon>
        <taxon>Pseudomonadati</taxon>
        <taxon>Pseudomonadota</taxon>
        <taxon>Alphaproteobacteria</taxon>
        <taxon>Hyphomicrobiales</taxon>
        <taxon>Rhizobiaceae</taxon>
        <taxon>Rhizobium/Agrobacterium group</taxon>
        <taxon>Rhizobium</taxon>
    </lineage>
</organism>
<dbReference type="InterPro" id="IPR013154">
    <property type="entry name" value="ADH-like_N"/>
</dbReference>
<comment type="subunit">
    <text evidence="2">Homotetramer.</text>
</comment>
<sequence>MIINLPEFGQSRDNNQHNIETGRIKMAAMMKVNAITQYGEDAFEERLRPVPVATEGQVLIRNCATGVNNIDLMIRRGELAQAAPLPFVPGVEGAGVVETVGPGVSEFEMGQRVMWFGPFAAGGYGQFVCIDARYVAPIGDAISFIAAAATPVAYVTAHHMLFDFKQMEAGDWVLVRSAAGGVGVAALQLARNAGLRAIALTDTAKHDFALANGAFAAFAHKDRTTFDRVMEITGGRGIGLSLNSVAGSTIAEDLMLLSPMGQLISFGHLGGPPEGSAADLLMSHFTKSVGIRVSDIYTYYRLDPAGLSATLNKITLDLQAGRIVPQVFEVQPLAAAAKAHASLESGSARGKAVISID</sequence>
<dbReference type="SUPFAM" id="SSF50129">
    <property type="entry name" value="GroES-like"/>
    <property type="match status" value="1"/>
</dbReference>
<dbReference type="EMBL" id="JACHBF010000003">
    <property type="protein sequence ID" value="MBB6491176.1"/>
    <property type="molecule type" value="Genomic_DNA"/>
</dbReference>
<dbReference type="PROSITE" id="PS01162">
    <property type="entry name" value="QOR_ZETA_CRYSTAL"/>
    <property type="match status" value="1"/>
</dbReference>
<accession>A0ABR6QWF9</accession>
<evidence type="ECO:0000256" key="3">
    <source>
        <dbReference type="ARBA" id="ARBA00022490"/>
    </source>
</evidence>
<reference evidence="8 9" key="1">
    <citation type="submission" date="2020-08" db="EMBL/GenBank/DDBJ databases">
        <title>Genomic Encyclopedia of Type Strains, Phase IV (KMG-V): Genome sequencing to study the core and pangenomes of soil and plant-associated prokaryotes.</title>
        <authorList>
            <person name="Whitman W."/>
        </authorList>
    </citation>
    <scope>NUCLEOTIDE SEQUENCE [LARGE SCALE GENOMIC DNA]</scope>
    <source>
        <strain evidence="8 9">SEMIA 4059</strain>
    </source>
</reference>
<dbReference type="Pfam" id="PF08240">
    <property type="entry name" value="ADH_N"/>
    <property type="match status" value="1"/>
</dbReference>
<dbReference type="PANTHER" id="PTHR44154">
    <property type="entry name" value="QUINONE OXIDOREDUCTASE"/>
    <property type="match status" value="1"/>
</dbReference>